<feature type="compositionally biased region" description="Low complexity" evidence="1">
    <location>
        <begin position="310"/>
        <end position="325"/>
    </location>
</feature>
<feature type="compositionally biased region" description="Polar residues" evidence="1">
    <location>
        <begin position="285"/>
        <end position="297"/>
    </location>
</feature>
<feature type="compositionally biased region" description="Low complexity" evidence="1">
    <location>
        <begin position="229"/>
        <end position="268"/>
    </location>
</feature>
<gene>
    <name evidence="2" type="ORF">B0H16DRAFT_1773793</name>
</gene>
<feature type="region of interest" description="Disordered" evidence="1">
    <location>
        <begin position="229"/>
        <end position="272"/>
    </location>
</feature>
<accession>A0AAD7MU58</accession>
<dbReference type="AlphaFoldDB" id="A0AAD7MU58"/>
<evidence type="ECO:0000313" key="3">
    <source>
        <dbReference type="Proteomes" id="UP001215598"/>
    </source>
</evidence>
<reference evidence="2" key="1">
    <citation type="submission" date="2023-03" db="EMBL/GenBank/DDBJ databases">
        <title>Massive genome expansion in bonnet fungi (Mycena s.s.) driven by repeated elements and novel gene families across ecological guilds.</title>
        <authorList>
            <consortium name="Lawrence Berkeley National Laboratory"/>
            <person name="Harder C.B."/>
            <person name="Miyauchi S."/>
            <person name="Viragh M."/>
            <person name="Kuo A."/>
            <person name="Thoen E."/>
            <person name="Andreopoulos B."/>
            <person name="Lu D."/>
            <person name="Skrede I."/>
            <person name="Drula E."/>
            <person name="Henrissat B."/>
            <person name="Morin E."/>
            <person name="Kohler A."/>
            <person name="Barry K."/>
            <person name="LaButti K."/>
            <person name="Morin E."/>
            <person name="Salamov A."/>
            <person name="Lipzen A."/>
            <person name="Mereny Z."/>
            <person name="Hegedus B."/>
            <person name="Baldrian P."/>
            <person name="Stursova M."/>
            <person name="Weitz H."/>
            <person name="Taylor A."/>
            <person name="Grigoriev I.V."/>
            <person name="Nagy L.G."/>
            <person name="Martin F."/>
            <person name="Kauserud H."/>
        </authorList>
    </citation>
    <scope>NUCLEOTIDE SEQUENCE</scope>
    <source>
        <strain evidence="2">CBHHK182m</strain>
    </source>
</reference>
<dbReference type="Proteomes" id="UP001215598">
    <property type="component" value="Unassembled WGS sequence"/>
</dbReference>
<organism evidence="2 3">
    <name type="scientific">Mycena metata</name>
    <dbReference type="NCBI Taxonomy" id="1033252"/>
    <lineage>
        <taxon>Eukaryota</taxon>
        <taxon>Fungi</taxon>
        <taxon>Dikarya</taxon>
        <taxon>Basidiomycota</taxon>
        <taxon>Agaricomycotina</taxon>
        <taxon>Agaricomycetes</taxon>
        <taxon>Agaricomycetidae</taxon>
        <taxon>Agaricales</taxon>
        <taxon>Marasmiineae</taxon>
        <taxon>Mycenaceae</taxon>
        <taxon>Mycena</taxon>
    </lineage>
</organism>
<evidence type="ECO:0000313" key="2">
    <source>
        <dbReference type="EMBL" id="KAJ7730805.1"/>
    </source>
</evidence>
<comment type="caution">
    <text evidence="2">The sequence shown here is derived from an EMBL/GenBank/DDBJ whole genome shotgun (WGS) entry which is preliminary data.</text>
</comment>
<dbReference type="EMBL" id="JARKIB010000157">
    <property type="protein sequence ID" value="KAJ7730805.1"/>
    <property type="molecule type" value="Genomic_DNA"/>
</dbReference>
<sequence length="403" mass="44059">MPGWDFQKLRRFLHTLRGREVQQCQRGVLHCVSREHILDGRRRYQRKRLHRLPGRIYYAHRHRFHVVFGLPLCRWDFQKRRRFLHNLPSRNVQYKYRFRVSRASGFTSNSGSSSCECPAGSSKSGSTCTCGYILDDHWRVQRELRAPVEPVRQDPTHSPARARPLLLCPPPGPSLPLSQMRLISPIRVVQAPSVMPIKDGVSIPRNDVGAVKQGSAVTFGSIDDVSAPISSSPAAAPAIKSDTAPISSSTSSAAASTSSTPPTSTPATPVKPLKMDVRMFFQTASTSAPPSQPENSFPSLRPSNLPPQQPRQQQNQSQPPSQPSQLGAHGYNPSVPQGGMRPPSQQNSGTSGSGGPRSPVYPRQQMANGNGPRPPNGPNGPGGPLQMPPGLSYIKLLRSHLVD</sequence>
<protein>
    <submittedName>
        <fullName evidence="2">Uncharacterized protein</fullName>
    </submittedName>
</protein>
<name>A0AAD7MU58_9AGAR</name>
<proteinExistence type="predicted"/>
<keyword evidence="3" id="KW-1185">Reference proteome</keyword>
<evidence type="ECO:0000256" key="1">
    <source>
        <dbReference type="SAM" id="MobiDB-lite"/>
    </source>
</evidence>
<feature type="region of interest" description="Disordered" evidence="1">
    <location>
        <begin position="285"/>
        <end position="391"/>
    </location>
</feature>